<accession>A0A814RMA4</accession>
<dbReference type="Proteomes" id="UP000681722">
    <property type="component" value="Unassembled WGS sequence"/>
</dbReference>
<evidence type="ECO:0000313" key="2">
    <source>
        <dbReference type="EMBL" id="CAF3899040.1"/>
    </source>
</evidence>
<dbReference type="OrthoDB" id="9995717at2759"/>
<dbReference type="Proteomes" id="UP000663829">
    <property type="component" value="Unassembled WGS sequence"/>
</dbReference>
<sequence>MSKGNTIEKNVLWNTHETSNEQECDLAYEDENVSLKNKICGYCYTKCQQHLGSCLLSKINEVLDGSVDLCQKLSDKCQKRCLKDKHIGKVAEANWPKVVKILGQFKELESMYQ</sequence>
<dbReference type="EMBL" id="CAJOBC010006438">
    <property type="protein sequence ID" value="CAF3899040.1"/>
    <property type="molecule type" value="Genomic_DNA"/>
</dbReference>
<gene>
    <name evidence="1" type="ORF">GPM918_LOCUS20407</name>
    <name evidence="2" type="ORF">SRO942_LOCUS20404</name>
</gene>
<dbReference type="AlphaFoldDB" id="A0A814RMA4"/>
<protein>
    <submittedName>
        <fullName evidence="1">Uncharacterized protein</fullName>
    </submittedName>
</protein>
<evidence type="ECO:0000313" key="1">
    <source>
        <dbReference type="EMBL" id="CAF1135327.1"/>
    </source>
</evidence>
<name>A0A814RMA4_9BILA</name>
<dbReference type="EMBL" id="CAJNOQ010006438">
    <property type="protein sequence ID" value="CAF1135327.1"/>
    <property type="molecule type" value="Genomic_DNA"/>
</dbReference>
<reference evidence="1" key="1">
    <citation type="submission" date="2021-02" db="EMBL/GenBank/DDBJ databases">
        <authorList>
            <person name="Nowell W R."/>
        </authorList>
    </citation>
    <scope>NUCLEOTIDE SEQUENCE</scope>
</reference>
<keyword evidence="3" id="KW-1185">Reference proteome</keyword>
<comment type="caution">
    <text evidence="1">The sequence shown here is derived from an EMBL/GenBank/DDBJ whole genome shotgun (WGS) entry which is preliminary data.</text>
</comment>
<evidence type="ECO:0000313" key="3">
    <source>
        <dbReference type="Proteomes" id="UP000663829"/>
    </source>
</evidence>
<proteinExistence type="predicted"/>
<organism evidence="1 3">
    <name type="scientific">Didymodactylos carnosus</name>
    <dbReference type="NCBI Taxonomy" id="1234261"/>
    <lineage>
        <taxon>Eukaryota</taxon>
        <taxon>Metazoa</taxon>
        <taxon>Spiralia</taxon>
        <taxon>Gnathifera</taxon>
        <taxon>Rotifera</taxon>
        <taxon>Eurotatoria</taxon>
        <taxon>Bdelloidea</taxon>
        <taxon>Philodinida</taxon>
        <taxon>Philodinidae</taxon>
        <taxon>Didymodactylos</taxon>
    </lineage>
</organism>